<dbReference type="EMBL" id="MSPP01000001">
    <property type="protein sequence ID" value="OUD10321.1"/>
    <property type="molecule type" value="Genomic_DNA"/>
</dbReference>
<dbReference type="FunFam" id="3.40.190.10:FF:000035">
    <property type="entry name" value="Molybdate ABC transporter substrate-binding protein"/>
    <property type="match status" value="1"/>
</dbReference>
<comment type="similarity">
    <text evidence="1">Belongs to the bacterial solute-binding protein ModA family.</text>
</comment>
<protein>
    <submittedName>
        <fullName evidence="8">Molybdate ABC transporter substrate-binding protein</fullName>
    </submittedName>
</protein>
<keyword evidence="9" id="KW-1185">Reference proteome</keyword>
<gene>
    <name evidence="8" type="ORF">BVC71_02075</name>
</gene>
<dbReference type="GO" id="GO:0030973">
    <property type="term" value="F:molybdate ion binding"/>
    <property type="evidence" value="ECO:0007669"/>
    <property type="project" value="TreeGrafter"/>
</dbReference>
<feature type="chain" id="PRO_5012400199" evidence="7">
    <location>
        <begin position="19"/>
        <end position="237"/>
    </location>
</feature>
<name>A0A251X170_9RHOB</name>
<dbReference type="Gene3D" id="3.40.190.10">
    <property type="entry name" value="Periplasmic binding protein-like II"/>
    <property type="match status" value="2"/>
</dbReference>
<dbReference type="GO" id="GO:0030288">
    <property type="term" value="C:outer membrane-bounded periplasmic space"/>
    <property type="evidence" value="ECO:0007669"/>
    <property type="project" value="TreeGrafter"/>
</dbReference>
<dbReference type="InterPro" id="IPR005950">
    <property type="entry name" value="ModA"/>
</dbReference>
<evidence type="ECO:0000313" key="8">
    <source>
        <dbReference type="EMBL" id="OUD10321.1"/>
    </source>
</evidence>
<dbReference type="NCBIfam" id="TIGR01256">
    <property type="entry name" value="modA"/>
    <property type="match status" value="1"/>
</dbReference>
<proteinExistence type="inferred from homology"/>
<dbReference type="Proteomes" id="UP000194664">
    <property type="component" value="Unassembled WGS sequence"/>
</dbReference>
<comment type="subunit">
    <text evidence="5">The complex is composed of two ATP-binding proteins (ModC), two transmembrane proteins (ModB) and a solute-binding protein (ModA).</text>
</comment>
<feature type="binding site" evidence="6">
    <location>
        <position position="177"/>
    </location>
    <ligand>
        <name>molybdate</name>
        <dbReference type="ChEBI" id="CHEBI:36264"/>
    </ligand>
</feature>
<evidence type="ECO:0000256" key="6">
    <source>
        <dbReference type="PIRSR" id="PIRSR004846-1"/>
    </source>
</evidence>
<feature type="binding site" evidence="6">
    <location>
        <position position="28"/>
    </location>
    <ligand>
        <name>molybdate</name>
        <dbReference type="ChEBI" id="CHEBI:36264"/>
    </ligand>
</feature>
<sequence>MIRTISIAFALLATPASAENIVAFAAASLKTALDDIVAEWNASHDDVVIVSYAGSGALAQQIRQGAPADVFISANMQWMNATSDYSIAQIDLLSNELVIVAGGNQDPIEITDLPILLGNEKLAMALVNAVPAGQYGKAAFEHFGLWDDIAPNVAQTDNVRAALALVALGEAPFGVVYATDAAAEPDVSVVAKFPENSHPPITYPAALLTENGRAFFDTLTGSSAARIFTENGFKVLN</sequence>
<keyword evidence="2 6" id="KW-0500">Molybdenum</keyword>
<evidence type="ECO:0000256" key="4">
    <source>
        <dbReference type="ARBA" id="ARBA00022729"/>
    </source>
</evidence>
<evidence type="ECO:0000256" key="5">
    <source>
        <dbReference type="ARBA" id="ARBA00062515"/>
    </source>
</evidence>
<dbReference type="Pfam" id="PF13531">
    <property type="entry name" value="SBP_bac_11"/>
    <property type="match status" value="1"/>
</dbReference>
<dbReference type="InterPro" id="IPR050682">
    <property type="entry name" value="ModA/WtpA"/>
</dbReference>
<organism evidence="8 9">
    <name type="scientific">Marivivens niveibacter</name>
    <dbReference type="NCBI Taxonomy" id="1930667"/>
    <lineage>
        <taxon>Bacteria</taxon>
        <taxon>Pseudomonadati</taxon>
        <taxon>Pseudomonadota</taxon>
        <taxon>Alphaproteobacteria</taxon>
        <taxon>Rhodobacterales</taxon>
        <taxon>Paracoccaceae</taxon>
        <taxon>Marivivens group</taxon>
        <taxon>Marivivens</taxon>
    </lineage>
</organism>
<feature type="binding site" evidence="6">
    <location>
        <position position="132"/>
    </location>
    <ligand>
        <name>molybdate</name>
        <dbReference type="ChEBI" id="CHEBI:36264"/>
    </ligand>
</feature>
<dbReference type="AlphaFoldDB" id="A0A251X170"/>
<dbReference type="GO" id="GO:0046872">
    <property type="term" value="F:metal ion binding"/>
    <property type="evidence" value="ECO:0007669"/>
    <property type="project" value="UniProtKB-KW"/>
</dbReference>
<keyword evidence="4 7" id="KW-0732">Signal</keyword>
<dbReference type="GO" id="GO:0015689">
    <property type="term" value="P:molybdate ion transport"/>
    <property type="evidence" value="ECO:0007669"/>
    <property type="project" value="InterPro"/>
</dbReference>
<dbReference type="PANTHER" id="PTHR30632:SF17">
    <property type="entry name" value="MOLYBDATE-BINDING PROTEIN MODA"/>
    <property type="match status" value="1"/>
</dbReference>
<evidence type="ECO:0000256" key="1">
    <source>
        <dbReference type="ARBA" id="ARBA00009175"/>
    </source>
</evidence>
<evidence type="ECO:0000256" key="7">
    <source>
        <dbReference type="SAM" id="SignalP"/>
    </source>
</evidence>
<keyword evidence="3 6" id="KW-0479">Metal-binding</keyword>
<feature type="binding site" evidence="6">
    <location>
        <position position="55"/>
    </location>
    <ligand>
        <name>molybdate</name>
        <dbReference type="ChEBI" id="CHEBI:36264"/>
    </ligand>
</feature>
<accession>A0A251X170</accession>
<comment type="caution">
    <text evidence="8">The sequence shown here is derived from an EMBL/GenBank/DDBJ whole genome shotgun (WGS) entry which is preliminary data.</text>
</comment>
<dbReference type="PIRSF" id="PIRSF004846">
    <property type="entry name" value="ModA"/>
    <property type="match status" value="1"/>
</dbReference>
<reference evidence="8 9" key="1">
    <citation type="submission" date="2016-12" db="EMBL/GenBank/DDBJ databases">
        <title>The draft genome sequence of HSLHS2.</title>
        <authorList>
            <person name="Hu D."/>
            <person name="Wang L."/>
            <person name="Shao Z."/>
        </authorList>
    </citation>
    <scope>NUCLEOTIDE SEQUENCE [LARGE SCALE GENOMIC DNA]</scope>
    <source>
        <strain evidence="8">MCCC 1A06712</strain>
    </source>
</reference>
<dbReference type="RefSeq" id="WP_086449974.1">
    <property type="nucleotide sequence ID" value="NZ_MSPP01000001.1"/>
</dbReference>
<dbReference type="OrthoDB" id="9785015at2"/>
<dbReference type="GO" id="GO:1901359">
    <property type="term" value="F:tungstate binding"/>
    <property type="evidence" value="ECO:0007669"/>
    <property type="project" value="UniProtKB-ARBA"/>
</dbReference>
<evidence type="ECO:0000313" key="9">
    <source>
        <dbReference type="Proteomes" id="UP000194664"/>
    </source>
</evidence>
<dbReference type="SUPFAM" id="SSF53850">
    <property type="entry name" value="Periplasmic binding protein-like II"/>
    <property type="match status" value="1"/>
</dbReference>
<evidence type="ECO:0000256" key="3">
    <source>
        <dbReference type="ARBA" id="ARBA00022723"/>
    </source>
</evidence>
<evidence type="ECO:0000256" key="2">
    <source>
        <dbReference type="ARBA" id="ARBA00022505"/>
    </source>
</evidence>
<feature type="signal peptide" evidence="7">
    <location>
        <begin position="1"/>
        <end position="18"/>
    </location>
</feature>
<dbReference type="PANTHER" id="PTHR30632">
    <property type="entry name" value="MOLYBDATE-BINDING PERIPLASMIC PROTEIN"/>
    <property type="match status" value="1"/>
</dbReference>
<feature type="binding site" evidence="6">
    <location>
        <position position="159"/>
    </location>
    <ligand>
        <name>molybdate</name>
        <dbReference type="ChEBI" id="CHEBI:36264"/>
    </ligand>
</feature>